<evidence type="ECO:0000313" key="1">
    <source>
        <dbReference type="EMBL" id="ESR46410.1"/>
    </source>
</evidence>
<evidence type="ECO:0000313" key="2">
    <source>
        <dbReference type="Proteomes" id="UP000030687"/>
    </source>
</evidence>
<reference evidence="1 2" key="1">
    <citation type="submission" date="2013-10" db="EMBL/GenBank/DDBJ databases">
        <authorList>
            <consortium name="International Citrus Genome Consortium"/>
            <person name="Jenkins J."/>
            <person name="Schmutz J."/>
            <person name="Prochnik S."/>
            <person name="Rokhsar D."/>
            <person name="Gmitter F."/>
            <person name="Ollitrault P."/>
            <person name="Machado M."/>
            <person name="Talon M."/>
            <person name="Wincker P."/>
            <person name="Jaillon O."/>
            <person name="Morgante M."/>
        </authorList>
    </citation>
    <scope>NUCLEOTIDE SEQUENCE</scope>
    <source>
        <strain evidence="2">cv. Clemenules</strain>
    </source>
</reference>
<dbReference type="EMBL" id="KI536799">
    <property type="protein sequence ID" value="ESR46410.1"/>
    <property type="molecule type" value="Genomic_DNA"/>
</dbReference>
<accession>V4T4R3</accession>
<sequence>MMLISWTTRIAEPPKTGLEFWKTLFLGLCWFC</sequence>
<dbReference type="Proteomes" id="UP000030687">
    <property type="component" value="Unassembled WGS sequence"/>
</dbReference>
<proteinExistence type="predicted"/>
<gene>
    <name evidence="1" type="ORF">CICLE_v10003079mg</name>
</gene>
<keyword evidence="2" id="KW-1185">Reference proteome</keyword>
<name>V4T4R3_CITCL</name>
<dbReference type="KEGG" id="cic:CICLE_v10003079mg"/>
<organism evidence="1 2">
    <name type="scientific">Citrus clementina</name>
    <name type="common">Clementine</name>
    <name type="synonym">Citrus deliciosa x Citrus sinensis</name>
    <dbReference type="NCBI Taxonomy" id="85681"/>
    <lineage>
        <taxon>Eukaryota</taxon>
        <taxon>Viridiplantae</taxon>
        <taxon>Streptophyta</taxon>
        <taxon>Embryophyta</taxon>
        <taxon>Tracheophyta</taxon>
        <taxon>Spermatophyta</taxon>
        <taxon>Magnoliopsida</taxon>
        <taxon>eudicotyledons</taxon>
        <taxon>Gunneridae</taxon>
        <taxon>Pentapetalae</taxon>
        <taxon>rosids</taxon>
        <taxon>malvids</taxon>
        <taxon>Sapindales</taxon>
        <taxon>Rutaceae</taxon>
        <taxon>Aurantioideae</taxon>
        <taxon>Citrus</taxon>
    </lineage>
</organism>
<dbReference type="Gramene" id="ESR46410">
    <property type="protein sequence ID" value="ESR46410"/>
    <property type="gene ID" value="CICLE_v10003079mg"/>
</dbReference>
<dbReference type="AlphaFoldDB" id="V4T4R3"/>
<protein>
    <submittedName>
        <fullName evidence="1">Uncharacterized protein</fullName>
    </submittedName>
</protein>